<sequence length="95" mass="10242">TGSGSLIQGAQAMANQAPVVSIPQADNLIVRSLDLANLSLESLNKLRTLFHSISQISESNSTSQELAVIGAHLADEWANLIDCEREDLERLEGKQ</sequence>
<accession>A0A9X2EQ12</accession>
<dbReference type="AlphaFoldDB" id="A0A9X2EQ12"/>
<dbReference type="EMBL" id="JALBWM010000121">
    <property type="protein sequence ID" value="MCO1336307.1"/>
    <property type="molecule type" value="Genomic_DNA"/>
</dbReference>
<gene>
    <name evidence="1" type="ORF">MO867_18400</name>
</gene>
<proteinExistence type="predicted"/>
<keyword evidence="2" id="KW-1185">Reference proteome</keyword>
<organism evidence="1 2">
    <name type="scientific">Microbulbifer okhotskensis</name>
    <dbReference type="NCBI Taxonomy" id="2926617"/>
    <lineage>
        <taxon>Bacteria</taxon>
        <taxon>Pseudomonadati</taxon>
        <taxon>Pseudomonadota</taxon>
        <taxon>Gammaproteobacteria</taxon>
        <taxon>Cellvibrionales</taxon>
        <taxon>Microbulbiferaceae</taxon>
        <taxon>Microbulbifer</taxon>
    </lineage>
</organism>
<reference evidence="1" key="1">
    <citation type="journal article" date="2022" name="Arch. Microbiol.">
        <title>Microbulbifer okhotskensis sp. nov., isolated from a deep bottom sediment of the Okhotsk Sea.</title>
        <authorList>
            <person name="Romanenko L."/>
            <person name="Kurilenko V."/>
            <person name="Otstavnykh N."/>
            <person name="Velansky P."/>
            <person name="Isaeva M."/>
            <person name="Mikhailov V."/>
        </authorList>
    </citation>
    <scope>NUCLEOTIDE SEQUENCE</scope>
    <source>
        <strain evidence="1">OS29</strain>
    </source>
</reference>
<dbReference type="Proteomes" id="UP001139028">
    <property type="component" value="Unassembled WGS sequence"/>
</dbReference>
<evidence type="ECO:0000313" key="2">
    <source>
        <dbReference type="Proteomes" id="UP001139028"/>
    </source>
</evidence>
<protein>
    <submittedName>
        <fullName evidence="1">Uncharacterized protein</fullName>
    </submittedName>
</protein>
<feature type="non-terminal residue" evidence="1">
    <location>
        <position position="1"/>
    </location>
</feature>
<dbReference type="RefSeq" id="WP_252471886.1">
    <property type="nucleotide sequence ID" value="NZ_JALBWM010000121.1"/>
</dbReference>
<name>A0A9X2EQ12_9GAMM</name>
<comment type="caution">
    <text evidence="1">The sequence shown here is derived from an EMBL/GenBank/DDBJ whole genome shotgun (WGS) entry which is preliminary data.</text>
</comment>
<evidence type="ECO:0000313" key="1">
    <source>
        <dbReference type="EMBL" id="MCO1336307.1"/>
    </source>
</evidence>